<evidence type="ECO:0000256" key="1">
    <source>
        <dbReference type="ARBA" id="ARBA00004429"/>
    </source>
</evidence>
<evidence type="ECO:0000313" key="11">
    <source>
        <dbReference type="EMBL" id="TCO13093.1"/>
    </source>
</evidence>
<dbReference type="InterPro" id="IPR001036">
    <property type="entry name" value="Acrflvin-R"/>
</dbReference>
<keyword evidence="3 9" id="KW-0813">Transport</keyword>
<dbReference type="AlphaFoldDB" id="A0A4R2GVD1"/>
<dbReference type="SUPFAM" id="SSF82714">
    <property type="entry name" value="Multidrug efflux transporter AcrB TolC docking domain, DN and DC subdomains"/>
    <property type="match status" value="2"/>
</dbReference>
<feature type="transmembrane region" description="Helical" evidence="9">
    <location>
        <begin position="540"/>
        <end position="556"/>
    </location>
</feature>
<dbReference type="OrthoDB" id="9807350at2"/>
<keyword evidence="8 9" id="KW-0472">Membrane</keyword>
<feature type="transmembrane region" description="Helical" evidence="9">
    <location>
        <begin position="434"/>
        <end position="458"/>
    </location>
</feature>
<dbReference type="Pfam" id="PF00873">
    <property type="entry name" value="ACR_tran"/>
    <property type="match status" value="1"/>
</dbReference>
<comment type="caution">
    <text evidence="11">The sequence shown here is derived from an EMBL/GenBank/DDBJ whole genome shotgun (WGS) entry which is preliminary data.</text>
</comment>
<dbReference type="NCBIfam" id="TIGR00915">
    <property type="entry name" value="2A0602"/>
    <property type="match status" value="1"/>
</dbReference>
<keyword evidence="5 9" id="KW-0997">Cell inner membrane</keyword>
<evidence type="ECO:0000256" key="6">
    <source>
        <dbReference type="ARBA" id="ARBA00022692"/>
    </source>
</evidence>
<evidence type="ECO:0000256" key="7">
    <source>
        <dbReference type="ARBA" id="ARBA00022989"/>
    </source>
</evidence>
<dbReference type="InterPro" id="IPR004764">
    <property type="entry name" value="MdtF-like"/>
</dbReference>
<feature type="transmembrane region" description="Helical" evidence="9">
    <location>
        <begin position="894"/>
        <end position="914"/>
    </location>
</feature>
<dbReference type="Proteomes" id="UP000294881">
    <property type="component" value="Unassembled WGS sequence"/>
</dbReference>
<organism evidence="11 12">
    <name type="scientific">Camelimonas lactis</name>
    <dbReference type="NCBI Taxonomy" id="659006"/>
    <lineage>
        <taxon>Bacteria</taxon>
        <taxon>Pseudomonadati</taxon>
        <taxon>Pseudomonadota</taxon>
        <taxon>Alphaproteobacteria</taxon>
        <taxon>Hyphomicrobiales</taxon>
        <taxon>Chelatococcaceae</taxon>
        <taxon>Camelimonas</taxon>
    </lineage>
</organism>
<sequence>MARFFIDRPIFAWVIAFFICLGGVLAIFKLPVAQYPIIAPPSIALSTAFPGAPVESLYTSTTRLIEDELNGAANIQSFESATDSFGVIEINATFAPGTDPNNASVEVQNRLKRVEARLPAEVRQQGILVEEASAATLQIITLESTDGSMDEISLGDFLIRNVINEIRRIPGVGRATLYSTERSLRIWIAPDKLRGLSLNASDVTKAISNQNVQVASGAVGAQPSPATHKVNFPIIVKGQLTTPEAFGAVVLRANPDGSTVRLRDVARIELGGDDYKFTTRLNGGEAAGISVTLAPDGNALETAKAIRATMEELSQFFPDNVKWDIPYDITPAVEASLEKVLMTLVEAVVLVFIVMFLFLQNIRYTLIPTIVVPIALLGTTMVMMLGGFSINVLTMFGMVLAIGILVDDAIVVVENVERIMNEEGLSPKEATRKAMGQITGAIIGITLVLTAVFIPMAFFPGSVGIIYRQFSVTMVTSIAFSALLALTLTPALCATLLKPVPKGHGHARGGFFGWFNRWVDRVTAGYGAGVARLLKRSGRVMVVYLILLMGLGYAFVRMPEGFLPLEDQGFFTVDIQTPPGASFNRTLAAVKKVEEHLLAQPGVASVTIVNGFSFSGQGQMTSQAFVTLKPWKERNAANSVKNLVDGANQALASYKDAVIQALEPPPIDNLGNASGFSLRLQDRGQKGYSALMAAQEQLLSLARKSPILRNVYVEGLPPAPQAELVIDREKAAALGVNFEDVNNTIQVNLGSVYVNDFPNRGKMQRVIVQSADMQRLNPSDILNYGVKNAQGAMTPISSFAELKWSMGPAQIVGFNGYQSVRFTGEPAPGYTSGQAIAEMEQLMKQLPRGFGYTWTGQSQQEKEAGSQASLLLLLSIVIVFMCLAALYESWSIPFAVMLVIPLGVVGAVLAVNLRGMPNDVYFKIGLITIIGLSAKNAILIVEFAKELWKPGVSLIDATVEAARLRFRPIVMTSLAFICGVVPLAIATGAASQSQQAIGTGVMGGMITATVLAIFFVPVFFVVVMRLFGRKEHAAEGAAPEKTPQDGPQAQPAPSGDAIASAER</sequence>
<feature type="transmembrane region" description="Helical" evidence="9">
    <location>
        <begin position="340"/>
        <end position="359"/>
    </location>
</feature>
<dbReference type="GO" id="GO:0009636">
    <property type="term" value="P:response to toxic substance"/>
    <property type="evidence" value="ECO:0007669"/>
    <property type="project" value="UniProtKB-ARBA"/>
</dbReference>
<evidence type="ECO:0000256" key="2">
    <source>
        <dbReference type="ARBA" id="ARBA00010942"/>
    </source>
</evidence>
<keyword evidence="7 9" id="KW-1133">Transmembrane helix</keyword>
<protein>
    <recommendedName>
        <fullName evidence="9">Efflux pump membrane transporter</fullName>
    </recommendedName>
</protein>
<dbReference type="Gene3D" id="3.30.70.1430">
    <property type="entry name" value="Multidrug efflux transporter AcrB pore domain"/>
    <property type="match status" value="2"/>
</dbReference>
<dbReference type="FunFam" id="1.20.1640.10:FF:000001">
    <property type="entry name" value="Efflux pump membrane transporter"/>
    <property type="match status" value="1"/>
</dbReference>
<comment type="caution">
    <text evidence="9">Lacks conserved residue(s) required for the propagation of feature annotation.</text>
</comment>
<name>A0A4R2GVD1_9HYPH</name>
<evidence type="ECO:0000256" key="3">
    <source>
        <dbReference type="ARBA" id="ARBA00022448"/>
    </source>
</evidence>
<accession>A0A4R2GVD1</accession>
<dbReference type="InterPro" id="IPR027463">
    <property type="entry name" value="AcrB_DN_DC_subdom"/>
</dbReference>
<dbReference type="Gene3D" id="1.20.1640.10">
    <property type="entry name" value="Multidrug efflux transporter AcrB transmembrane domain"/>
    <property type="match status" value="2"/>
</dbReference>
<evidence type="ECO:0000256" key="9">
    <source>
        <dbReference type="RuleBase" id="RU364070"/>
    </source>
</evidence>
<feature type="transmembrane region" description="Helical" evidence="9">
    <location>
        <begin position="478"/>
        <end position="497"/>
    </location>
</feature>
<keyword evidence="6 9" id="KW-0812">Transmembrane</keyword>
<dbReference type="Gene3D" id="3.30.70.1440">
    <property type="entry name" value="Multidrug efflux transporter AcrB pore domain"/>
    <property type="match status" value="1"/>
</dbReference>
<evidence type="ECO:0000256" key="10">
    <source>
        <dbReference type="SAM" id="MobiDB-lite"/>
    </source>
</evidence>
<dbReference type="SUPFAM" id="SSF82866">
    <property type="entry name" value="Multidrug efflux transporter AcrB transmembrane domain"/>
    <property type="match status" value="2"/>
</dbReference>
<dbReference type="PANTHER" id="PTHR32063:SF10">
    <property type="entry name" value="EFFLUX PUMP MEMBRANE TRANSPORTER"/>
    <property type="match status" value="1"/>
</dbReference>
<dbReference type="SUPFAM" id="SSF82693">
    <property type="entry name" value="Multidrug efflux transporter AcrB pore domain, PN1, PN2, PC1 and PC2 subdomains"/>
    <property type="match status" value="4"/>
</dbReference>
<feature type="transmembrane region" description="Helical" evidence="9">
    <location>
        <begin position="969"/>
        <end position="990"/>
    </location>
</feature>
<feature type="transmembrane region" description="Helical" evidence="9">
    <location>
        <begin position="996"/>
        <end position="1023"/>
    </location>
</feature>
<comment type="subcellular location">
    <subcellularLocation>
        <location evidence="1 9">Cell inner membrane</location>
        <topology evidence="1 9">Multi-pass membrane protein</topology>
    </subcellularLocation>
</comment>
<comment type="similarity">
    <text evidence="2 9">Belongs to the resistance-nodulation-cell division (RND) (TC 2.A.6) family.</text>
</comment>
<gene>
    <name evidence="11" type="ORF">EV666_107120</name>
</gene>
<evidence type="ECO:0000256" key="8">
    <source>
        <dbReference type="ARBA" id="ARBA00023136"/>
    </source>
</evidence>
<feature type="transmembrane region" description="Helical" evidence="9">
    <location>
        <begin position="868"/>
        <end position="887"/>
    </location>
</feature>
<evidence type="ECO:0000256" key="4">
    <source>
        <dbReference type="ARBA" id="ARBA00022475"/>
    </source>
</evidence>
<dbReference type="GO" id="GO:0015562">
    <property type="term" value="F:efflux transmembrane transporter activity"/>
    <property type="evidence" value="ECO:0007669"/>
    <property type="project" value="InterPro"/>
</dbReference>
<dbReference type="PANTHER" id="PTHR32063">
    <property type="match status" value="1"/>
</dbReference>
<dbReference type="RefSeq" id="WP_132006838.1">
    <property type="nucleotide sequence ID" value="NZ_JBHUNN010000001.1"/>
</dbReference>
<reference evidence="11 12" key="1">
    <citation type="submission" date="2019-03" db="EMBL/GenBank/DDBJ databases">
        <title>Genomic Encyclopedia of Type Strains, Phase IV (KMG-IV): sequencing the most valuable type-strain genomes for metagenomic binning, comparative biology and taxonomic classification.</title>
        <authorList>
            <person name="Goeker M."/>
        </authorList>
    </citation>
    <scope>NUCLEOTIDE SEQUENCE [LARGE SCALE GENOMIC DNA]</scope>
    <source>
        <strain evidence="11 12">DSM 22958</strain>
    </source>
</reference>
<feature type="transmembrane region" description="Helical" evidence="9">
    <location>
        <begin position="366"/>
        <end position="386"/>
    </location>
</feature>
<feature type="transmembrane region" description="Helical" evidence="9">
    <location>
        <begin position="392"/>
        <end position="413"/>
    </location>
</feature>
<dbReference type="NCBIfam" id="NF000282">
    <property type="entry name" value="RND_permease_1"/>
    <property type="match status" value="1"/>
</dbReference>
<proteinExistence type="inferred from homology"/>
<dbReference type="PRINTS" id="PR00702">
    <property type="entry name" value="ACRIFLAVINRP"/>
</dbReference>
<keyword evidence="4" id="KW-1003">Cell membrane</keyword>
<evidence type="ECO:0000313" key="12">
    <source>
        <dbReference type="Proteomes" id="UP000294881"/>
    </source>
</evidence>
<dbReference type="EMBL" id="SLWL01000007">
    <property type="protein sequence ID" value="TCO13093.1"/>
    <property type="molecule type" value="Genomic_DNA"/>
</dbReference>
<evidence type="ECO:0000256" key="5">
    <source>
        <dbReference type="ARBA" id="ARBA00022519"/>
    </source>
</evidence>
<dbReference type="Gene3D" id="3.30.2090.10">
    <property type="entry name" value="Multidrug efflux transporter AcrB TolC docking domain, DN and DC subdomains"/>
    <property type="match status" value="2"/>
</dbReference>
<dbReference type="Gene3D" id="3.30.70.1320">
    <property type="entry name" value="Multidrug efflux transporter AcrB pore domain like"/>
    <property type="match status" value="1"/>
</dbReference>
<feature type="region of interest" description="Disordered" evidence="10">
    <location>
        <begin position="1034"/>
        <end position="1063"/>
    </location>
</feature>
<dbReference type="GO" id="GO:0042910">
    <property type="term" value="F:xenobiotic transmembrane transporter activity"/>
    <property type="evidence" value="ECO:0007669"/>
    <property type="project" value="TreeGrafter"/>
</dbReference>
<dbReference type="GO" id="GO:0005886">
    <property type="term" value="C:plasma membrane"/>
    <property type="evidence" value="ECO:0007669"/>
    <property type="project" value="UniProtKB-SubCell"/>
</dbReference>
<keyword evidence="12" id="KW-1185">Reference proteome</keyword>